<sequence length="197" mass="21607">MLLLLSLCLILTNTSSLSNVGPTFNAPSPPPSSLSNVGPTFNAPTPPSFPRGIGEGGFRVDDWVSAWQTFKPGNVDRLKLKLRSGAIPKDLRGSLWKNGPGKFHQRIDGRVRHVLDGDGLIFRITLDENGDSYFTSRFVETPCFLKEEKTGKVEMRSTFGTARVLGDDAVGEDVIRERRIVDALRNVGDVNIKNPAN</sequence>
<dbReference type="GO" id="GO:0010436">
    <property type="term" value="F:carotenoid dioxygenase activity"/>
    <property type="evidence" value="ECO:0007669"/>
    <property type="project" value="TreeGrafter"/>
</dbReference>
<keyword evidence="6" id="KW-0732">Signal</keyword>
<evidence type="ECO:0000256" key="4">
    <source>
        <dbReference type="ARBA" id="ARBA00023004"/>
    </source>
</evidence>
<dbReference type="Proteomes" id="UP001165082">
    <property type="component" value="Unassembled WGS sequence"/>
</dbReference>
<dbReference type="AlphaFoldDB" id="A0A9W7E9R7"/>
<proteinExistence type="inferred from homology"/>
<feature type="chain" id="PRO_5040957998" evidence="6">
    <location>
        <begin position="17"/>
        <end position="197"/>
    </location>
</feature>
<dbReference type="EMBL" id="BRXZ01002695">
    <property type="protein sequence ID" value="GMH68098.1"/>
    <property type="molecule type" value="Genomic_DNA"/>
</dbReference>
<comment type="cofactor">
    <cofactor evidence="1">
        <name>Fe(2+)</name>
        <dbReference type="ChEBI" id="CHEBI:29033"/>
    </cofactor>
</comment>
<comment type="similarity">
    <text evidence="2">Belongs to the carotenoid oxygenase family.</text>
</comment>
<feature type="signal peptide" evidence="6">
    <location>
        <begin position="1"/>
        <end position="16"/>
    </location>
</feature>
<reference evidence="7" key="1">
    <citation type="submission" date="2022-07" db="EMBL/GenBank/DDBJ databases">
        <title>Genome analysis of Parmales, a sister group of diatoms, reveals the evolutionary specialization of diatoms from phago-mixotrophs to photoautotrophs.</title>
        <authorList>
            <person name="Ban H."/>
            <person name="Sato S."/>
            <person name="Yoshikawa S."/>
            <person name="Kazumasa Y."/>
            <person name="Nakamura Y."/>
            <person name="Ichinomiya M."/>
            <person name="Saitoh K."/>
            <person name="Sato N."/>
            <person name="Blanc-Mathieu R."/>
            <person name="Endo H."/>
            <person name="Kuwata A."/>
            <person name="Ogata H."/>
        </authorList>
    </citation>
    <scope>NUCLEOTIDE SEQUENCE</scope>
</reference>
<evidence type="ECO:0000256" key="2">
    <source>
        <dbReference type="ARBA" id="ARBA00006787"/>
    </source>
</evidence>
<keyword evidence="8" id="KW-1185">Reference proteome</keyword>
<protein>
    <submittedName>
        <fullName evidence="7">Uncharacterized protein</fullName>
    </submittedName>
</protein>
<evidence type="ECO:0000256" key="6">
    <source>
        <dbReference type="SAM" id="SignalP"/>
    </source>
</evidence>
<dbReference type="InterPro" id="IPR004294">
    <property type="entry name" value="Carotenoid_Oase"/>
</dbReference>
<name>A0A9W7E9R7_9STRA</name>
<keyword evidence="3" id="KW-0479">Metal-binding</keyword>
<organism evidence="7 8">
    <name type="scientific">Triparma retinervis</name>
    <dbReference type="NCBI Taxonomy" id="2557542"/>
    <lineage>
        <taxon>Eukaryota</taxon>
        <taxon>Sar</taxon>
        <taxon>Stramenopiles</taxon>
        <taxon>Ochrophyta</taxon>
        <taxon>Bolidophyceae</taxon>
        <taxon>Parmales</taxon>
        <taxon>Triparmaceae</taxon>
        <taxon>Triparma</taxon>
    </lineage>
</organism>
<gene>
    <name evidence="7" type="ORF">TrRE_jg9564</name>
</gene>
<dbReference type="OrthoDB" id="47553at2759"/>
<evidence type="ECO:0000256" key="1">
    <source>
        <dbReference type="ARBA" id="ARBA00001954"/>
    </source>
</evidence>
<evidence type="ECO:0000313" key="7">
    <source>
        <dbReference type="EMBL" id="GMH68098.1"/>
    </source>
</evidence>
<evidence type="ECO:0000256" key="3">
    <source>
        <dbReference type="ARBA" id="ARBA00022723"/>
    </source>
</evidence>
<feature type="non-terminal residue" evidence="7">
    <location>
        <position position="197"/>
    </location>
</feature>
<dbReference type="PANTHER" id="PTHR10543:SF138">
    <property type="entry name" value="CAROTENOID OXYGENASE"/>
    <property type="match status" value="1"/>
</dbReference>
<dbReference type="PANTHER" id="PTHR10543">
    <property type="entry name" value="BETA-CAROTENE DIOXYGENASE"/>
    <property type="match status" value="1"/>
</dbReference>
<evidence type="ECO:0000256" key="5">
    <source>
        <dbReference type="SAM" id="MobiDB-lite"/>
    </source>
</evidence>
<dbReference type="GO" id="GO:0046872">
    <property type="term" value="F:metal ion binding"/>
    <property type="evidence" value="ECO:0007669"/>
    <property type="project" value="UniProtKB-KW"/>
</dbReference>
<feature type="region of interest" description="Disordered" evidence="5">
    <location>
        <begin position="20"/>
        <end position="49"/>
    </location>
</feature>
<keyword evidence="4" id="KW-0408">Iron</keyword>
<dbReference type="GO" id="GO:0016121">
    <property type="term" value="P:carotene catabolic process"/>
    <property type="evidence" value="ECO:0007669"/>
    <property type="project" value="TreeGrafter"/>
</dbReference>
<evidence type="ECO:0000313" key="8">
    <source>
        <dbReference type="Proteomes" id="UP001165082"/>
    </source>
</evidence>
<accession>A0A9W7E9R7</accession>
<comment type="caution">
    <text evidence="7">The sequence shown here is derived from an EMBL/GenBank/DDBJ whole genome shotgun (WGS) entry which is preliminary data.</text>
</comment>
<dbReference type="Pfam" id="PF03055">
    <property type="entry name" value="RPE65"/>
    <property type="match status" value="1"/>
</dbReference>